<protein>
    <recommendedName>
        <fullName evidence="1">Exonuclease domain-containing protein</fullName>
    </recommendedName>
</protein>
<dbReference type="EMBL" id="BJXB01000045">
    <property type="protein sequence ID" value="GEM49844.1"/>
    <property type="molecule type" value="Genomic_DNA"/>
</dbReference>
<dbReference type="InterPro" id="IPR012337">
    <property type="entry name" value="RNaseH-like_sf"/>
</dbReference>
<reference evidence="2 3" key="1">
    <citation type="submission" date="2019-07" db="EMBL/GenBank/DDBJ databases">
        <title>Whole genome shotgun sequence of Deinococcus cellulosilyticus NBRC 106333.</title>
        <authorList>
            <person name="Hosoyama A."/>
            <person name="Uohara A."/>
            <person name="Ohji S."/>
            <person name="Ichikawa N."/>
        </authorList>
    </citation>
    <scope>NUCLEOTIDE SEQUENCE [LARGE SCALE GENOMIC DNA]</scope>
    <source>
        <strain evidence="2 3">NBRC 106333</strain>
    </source>
</reference>
<evidence type="ECO:0000259" key="1">
    <source>
        <dbReference type="SMART" id="SM00479"/>
    </source>
</evidence>
<dbReference type="RefSeq" id="WP_146891201.1">
    <property type="nucleotide sequence ID" value="NZ_BJXB01000045.1"/>
</dbReference>
<dbReference type="SMART" id="SM00479">
    <property type="entry name" value="EXOIII"/>
    <property type="match status" value="1"/>
</dbReference>
<evidence type="ECO:0000313" key="2">
    <source>
        <dbReference type="EMBL" id="GEM49844.1"/>
    </source>
</evidence>
<evidence type="ECO:0000313" key="3">
    <source>
        <dbReference type="Proteomes" id="UP000321306"/>
    </source>
</evidence>
<dbReference type="Gene3D" id="3.30.420.10">
    <property type="entry name" value="Ribonuclease H-like superfamily/Ribonuclease H"/>
    <property type="match status" value="1"/>
</dbReference>
<dbReference type="GO" id="GO:0004527">
    <property type="term" value="F:exonuclease activity"/>
    <property type="evidence" value="ECO:0007669"/>
    <property type="project" value="UniProtKB-ARBA"/>
</dbReference>
<dbReference type="Proteomes" id="UP000321306">
    <property type="component" value="Unassembled WGS sequence"/>
</dbReference>
<proteinExistence type="predicted"/>
<sequence>MTEASIPHYGWWPEIPDPDLVTQTTLSKEGLRLAPGQRHVATVSYGKRGKDTALLYRRSEARPKRQASEKQLAALAAAREKKERLHSDRFDRHIRASQRHTLKWARDLLQVPESFVILDTSTTSLEGEVIRITVLSGSGVALLDQRLCPLGEVDQDAQQIHGLGMEDLQDQPMFSEVWAQVQQTLRGKLIVAYNEDFDRDRLRYTRDLHGISREAFPFPRKRWDCLMTHASCILGDPEFDEYEQLIDFEYVSLWAARHQMASRLGEAEPDILRIRDSVVNARVALEVLQLLARQVDPQEPA</sequence>
<dbReference type="OrthoDB" id="72094at2"/>
<dbReference type="InterPro" id="IPR013520">
    <property type="entry name" value="Ribonucl_H"/>
</dbReference>
<dbReference type="AlphaFoldDB" id="A0A511NAI8"/>
<name>A0A511NAI8_DEIC1</name>
<comment type="caution">
    <text evidence="2">The sequence shown here is derived from an EMBL/GenBank/DDBJ whole genome shotgun (WGS) entry which is preliminary data.</text>
</comment>
<dbReference type="InterPro" id="IPR036397">
    <property type="entry name" value="RNaseH_sf"/>
</dbReference>
<accession>A0A511NAI8</accession>
<dbReference type="SUPFAM" id="SSF53098">
    <property type="entry name" value="Ribonuclease H-like"/>
    <property type="match status" value="1"/>
</dbReference>
<organism evidence="2 3">
    <name type="scientific">Deinococcus cellulosilyticus (strain DSM 18568 / NBRC 106333 / KACC 11606 / 5516J-15)</name>
    <dbReference type="NCBI Taxonomy" id="1223518"/>
    <lineage>
        <taxon>Bacteria</taxon>
        <taxon>Thermotogati</taxon>
        <taxon>Deinococcota</taxon>
        <taxon>Deinococci</taxon>
        <taxon>Deinococcales</taxon>
        <taxon>Deinococcaceae</taxon>
        <taxon>Deinococcus</taxon>
    </lineage>
</organism>
<dbReference type="Pfam" id="PF00929">
    <property type="entry name" value="RNase_T"/>
    <property type="match status" value="1"/>
</dbReference>
<dbReference type="GO" id="GO:0003676">
    <property type="term" value="F:nucleic acid binding"/>
    <property type="evidence" value="ECO:0007669"/>
    <property type="project" value="InterPro"/>
</dbReference>
<gene>
    <name evidence="2" type="ORF">DC3_54790</name>
</gene>
<feature type="domain" description="Exonuclease" evidence="1">
    <location>
        <begin position="114"/>
        <end position="297"/>
    </location>
</feature>
<keyword evidence="3" id="KW-1185">Reference proteome</keyword>